<sequence length="131" mass="14180">MTDTPPTPSTSAAPTITPTKAAQLRLDTLSFLIHGATPSTPTTAPALLRLSQIISTLTALSSSDSANKPISRLLDDWDDYADLLSPLPLPEGDKEVWDAQQQASYLLSQQVELQQALQALDGIQRLVEERK</sequence>
<gene>
    <name evidence="1" type="primary">SSCI20810.1</name>
</gene>
<protein>
    <submittedName>
        <fullName evidence="1">Uncharacterized protein</fullName>
    </submittedName>
</protein>
<name>A0A0F7RWJ0_9BASI</name>
<organism evidence="1 2">
    <name type="scientific">Sporisorium scitamineum</name>
    <dbReference type="NCBI Taxonomy" id="49012"/>
    <lineage>
        <taxon>Eukaryota</taxon>
        <taxon>Fungi</taxon>
        <taxon>Dikarya</taxon>
        <taxon>Basidiomycota</taxon>
        <taxon>Ustilaginomycotina</taxon>
        <taxon>Ustilaginomycetes</taxon>
        <taxon>Ustilaginales</taxon>
        <taxon>Ustilaginaceae</taxon>
        <taxon>Sporisorium</taxon>
    </lineage>
</organism>
<accession>A0A0F7RWJ0</accession>
<evidence type="ECO:0000313" key="1">
    <source>
        <dbReference type="EMBL" id="CDR99449.1"/>
    </source>
</evidence>
<evidence type="ECO:0000313" key="2">
    <source>
        <dbReference type="Proteomes" id="UP000242770"/>
    </source>
</evidence>
<dbReference type="AlphaFoldDB" id="A0A0F7RWJ0"/>
<feature type="non-terminal residue" evidence="1">
    <location>
        <position position="131"/>
    </location>
</feature>
<reference evidence="2" key="1">
    <citation type="submission" date="2014-06" db="EMBL/GenBank/DDBJ databases">
        <authorList>
            <person name="Berkman P.J."/>
        </authorList>
    </citation>
    <scope>NUCLEOTIDE SEQUENCE [LARGE SCALE GENOMIC DNA]</scope>
</reference>
<proteinExistence type="predicted"/>
<dbReference type="Proteomes" id="UP000242770">
    <property type="component" value="Unassembled WGS sequence"/>
</dbReference>
<keyword evidence="2" id="KW-1185">Reference proteome</keyword>
<dbReference type="EMBL" id="CCFA01001059">
    <property type="protein sequence ID" value="CDR99449.1"/>
    <property type="molecule type" value="Genomic_DNA"/>
</dbReference>